<dbReference type="OrthoDB" id="9792788at2"/>
<dbReference type="EMBL" id="PIUM01000044">
    <property type="protein sequence ID" value="PKU21762.1"/>
    <property type="molecule type" value="Genomic_DNA"/>
</dbReference>
<comment type="caution">
    <text evidence="2">The sequence shown here is derived from an EMBL/GenBank/DDBJ whole genome shotgun (WGS) entry which is preliminary data.</text>
</comment>
<organism evidence="2 3">
    <name type="scientific">Telmatospirillum siberiense</name>
    <dbReference type="NCBI Taxonomy" id="382514"/>
    <lineage>
        <taxon>Bacteria</taxon>
        <taxon>Pseudomonadati</taxon>
        <taxon>Pseudomonadota</taxon>
        <taxon>Alphaproteobacteria</taxon>
        <taxon>Rhodospirillales</taxon>
        <taxon>Rhodospirillaceae</taxon>
        <taxon>Telmatospirillum</taxon>
    </lineage>
</organism>
<reference evidence="3" key="1">
    <citation type="submission" date="2017-12" db="EMBL/GenBank/DDBJ databases">
        <title>Draft genome sequence of Telmatospirillum siberiense 26-4b1T, an acidotolerant peatland alphaproteobacterium potentially involved in sulfur cycling.</title>
        <authorList>
            <person name="Hausmann B."/>
            <person name="Pjevac P."/>
            <person name="Schreck K."/>
            <person name="Herbold C.W."/>
            <person name="Daims H."/>
            <person name="Wagner M."/>
            <person name="Pester M."/>
            <person name="Loy A."/>
        </authorList>
    </citation>
    <scope>NUCLEOTIDE SEQUENCE [LARGE SCALE GENOMIC DNA]</scope>
    <source>
        <strain evidence="3">26-4b1</strain>
    </source>
</reference>
<dbReference type="PANTHER" id="PTHR35335:SF1">
    <property type="entry name" value="UPF0716 PROTEIN FXSA"/>
    <property type="match status" value="1"/>
</dbReference>
<keyword evidence="1" id="KW-0812">Transmembrane</keyword>
<name>A0A2N3PMY7_9PROT</name>
<gene>
    <name evidence="2" type="ORF">CWS72_24935</name>
</gene>
<sequence>MAWVFPFLFLAWPVVEIAVLIEVAQWLGWPGAIAGIILSGLAGLAVLRTQSLATARLAQAQMNRGEMPVAALFDGACLAVAGGLLMLPGFVTDLIALPLLLAPVRQLLRRALGSRLGGSGPAGSGGGTTTVIEGDWTVVEENDGARRPVPKKLPKE</sequence>
<keyword evidence="3" id="KW-1185">Reference proteome</keyword>
<protein>
    <recommendedName>
        <fullName evidence="4">Exlusion protein FxsA</fullName>
    </recommendedName>
</protein>
<feature type="transmembrane region" description="Helical" evidence="1">
    <location>
        <begin position="68"/>
        <end position="91"/>
    </location>
</feature>
<dbReference type="InterPro" id="IPR007313">
    <property type="entry name" value="FxsA"/>
</dbReference>
<dbReference type="RefSeq" id="WP_101253372.1">
    <property type="nucleotide sequence ID" value="NZ_PIUM01000044.1"/>
</dbReference>
<evidence type="ECO:0000313" key="3">
    <source>
        <dbReference type="Proteomes" id="UP000233293"/>
    </source>
</evidence>
<dbReference type="Proteomes" id="UP000233293">
    <property type="component" value="Unassembled WGS sequence"/>
</dbReference>
<dbReference type="PANTHER" id="PTHR35335">
    <property type="entry name" value="UPF0716 PROTEIN FXSA"/>
    <property type="match status" value="1"/>
</dbReference>
<proteinExistence type="predicted"/>
<keyword evidence="1" id="KW-0472">Membrane</keyword>
<dbReference type="NCBIfam" id="NF008528">
    <property type="entry name" value="PRK11463.1-2"/>
    <property type="match status" value="1"/>
</dbReference>
<dbReference type="Pfam" id="PF04186">
    <property type="entry name" value="FxsA"/>
    <property type="match status" value="1"/>
</dbReference>
<evidence type="ECO:0000313" key="2">
    <source>
        <dbReference type="EMBL" id="PKU21762.1"/>
    </source>
</evidence>
<feature type="transmembrane region" description="Helical" evidence="1">
    <location>
        <begin position="27"/>
        <end position="47"/>
    </location>
</feature>
<evidence type="ECO:0000256" key="1">
    <source>
        <dbReference type="SAM" id="Phobius"/>
    </source>
</evidence>
<dbReference type="GO" id="GO:0016020">
    <property type="term" value="C:membrane"/>
    <property type="evidence" value="ECO:0007669"/>
    <property type="project" value="InterPro"/>
</dbReference>
<dbReference type="AlphaFoldDB" id="A0A2N3PMY7"/>
<evidence type="ECO:0008006" key="4">
    <source>
        <dbReference type="Google" id="ProtNLM"/>
    </source>
</evidence>
<keyword evidence="1" id="KW-1133">Transmembrane helix</keyword>
<accession>A0A2N3PMY7</accession>